<sequence>MPLVTILFDLDGTLIDSYALIAAAFRHAARVVLGRELDDAQVAVKWGEPLPARFAHVAPNRVAALVDAYTAYYDAHHARLCAPFPGVPAMLAALGSRGCRLGVVTSKRRRSTAQALEGFGLTAWIRAAVTAEDIPAPKPAPDPVLEALRRLGSRPEEALVVGDGVFDIRAARAAAVLSAAATWGTREGPALLAAGPDYLVATPQEVVSLVASR</sequence>
<name>A0A537JNW7_9BACT</name>
<keyword evidence="1" id="KW-0378">Hydrolase</keyword>
<dbReference type="SFLD" id="SFLDG01135">
    <property type="entry name" value="C1.5.6:_HAD__Beta-PGM__Phospha"/>
    <property type="match status" value="1"/>
</dbReference>
<dbReference type="InterPro" id="IPR023198">
    <property type="entry name" value="PGP-like_dom2"/>
</dbReference>
<dbReference type="PANTHER" id="PTHR43434">
    <property type="entry name" value="PHOSPHOGLYCOLATE PHOSPHATASE"/>
    <property type="match status" value="1"/>
</dbReference>
<dbReference type="InterPro" id="IPR023214">
    <property type="entry name" value="HAD_sf"/>
</dbReference>
<dbReference type="InterPro" id="IPR050155">
    <property type="entry name" value="HAD-like_hydrolase_sf"/>
</dbReference>
<dbReference type="Pfam" id="PF13419">
    <property type="entry name" value="HAD_2"/>
    <property type="match status" value="1"/>
</dbReference>
<evidence type="ECO:0000313" key="2">
    <source>
        <dbReference type="Proteomes" id="UP000318093"/>
    </source>
</evidence>
<dbReference type="Gene3D" id="1.10.150.240">
    <property type="entry name" value="Putative phosphatase, domain 2"/>
    <property type="match status" value="1"/>
</dbReference>
<dbReference type="Proteomes" id="UP000318093">
    <property type="component" value="Unassembled WGS sequence"/>
</dbReference>
<dbReference type="SFLD" id="SFLDG01129">
    <property type="entry name" value="C1.5:_HAD__Beta-PGM__Phosphata"/>
    <property type="match status" value="1"/>
</dbReference>
<dbReference type="GO" id="GO:0006281">
    <property type="term" value="P:DNA repair"/>
    <property type="evidence" value="ECO:0007669"/>
    <property type="project" value="TreeGrafter"/>
</dbReference>
<dbReference type="GO" id="GO:0005829">
    <property type="term" value="C:cytosol"/>
    <property type="evidence" value="ECO:0007669"/>
    <property type="project" value="TreeGrafter"/>
</dbReference>
<dbReference type="InterPro" id="IPR036412">
    <property type="entry name" value="HAD-like_sf"/>
</dbReference>
<dbReference type="GO" id="GO:0008967">
    <property type="term" value="F:phosphoglycolate phosphatase activity"/>
    <property type="evidence" value="ECO:0007669"/>
    <property type="project" value="TreeGrafter"/>
</dbReference>
<dbReference type="Gene3D" id="3.40.50.1000">
    <property type="entry name" value="HAD superfamily/HAD-like"/>
    <property type="match status" value="1"/>
</dbReference>
<gene>
    <name evidence="1" type="ORF">E6H03_01325</name>
</gene>
<proteinExistence type="predicted"/>
<dbReference type="SFLD" id="SFLDS00003">
    <property type="entry name" value="Haloacid_Dehalogenase"/>
    <property type="match status" value="1"/>
</dbReference>
<evidence type="ECO:0000313" key="1">
    <source>
        <dbReference type="EMBL" id="TMI84856.1"/>
    </source>
</evidence>
<dbReference type="EMBL" id="VBAN01000043">
    <property type="protein sequence ID" value="TMI84856.1"/>
    <property type="molecule type" value="Genomic_DNA"/>
</dbReference>
<comment type="caution">
    <text evidence="1">The sequence shown here is derived from an EMBL/GenBank/DDBJ whole genome shotgun (WGS) entry which is preliminary data.</text>
</comment>
<dbReference type="PANTHER" id="PTHR43434:SF1">
    <property type="entry name" value="PHOSPHOGLYCOLATE PHOSPHATASE"/>
    <property type="match status" value="1"/>
</dbReference>
<dbReference type="InterPro" id="IPR041492">
    <property type="entry name" value="HAD_2"/>
</dbReference>
<accession>A0A537JNW7</accession>
<organism evidence="1 2">
    <name type="scientific">Candidatus Segetimicrobium genomatis</name>
    <dbReference type="NCBI Taxonomy" id="2569760"/>
    <lineage>
        <taxon>Bacteria</taxon>
        <taxon>Bacillati</taxon>
        <taxon>Candidatus Sysuimicrobiota</taxon>
        <taxon>Candidatus Sysuimicrobiia</taxon>
        <taxon>Candidatus Sysuimicrobiales</taxon>
        <taxon>Candidatus Segetimicrobiaceae</taxon>
        <taxon>Candidatus Segetimicrobium</taxon>
    </lineage>
</organism>
<protein>
    <submittedName>
        <fullName evidence="1">HAD family hydrolase</fullName>
    </submittedName>
</protein>
<dbReference type="AlphaFoldDB" id="A0A537JNW7"/>
<dbReference type="SUPFAM" id="SSF56784">
    <property type="entry name" value="HAD-like"/>
    <property type="match status" value="1"/>
</dbReference>
<reference evidence="1 2" key="1">
    <citation type="journal article" date="2019" name="Nat. Microbiol.">
        <title>Mediterranean grassland soil C-N compound turnover is dependent on rainfall and depth, and is mediated by genomically divergent microorganisms.</title>
        <authorList>
            <person name="Diamond S."/>
            <person name="Andeer P.F."/>
            <person name="Li Z."/>
            <person name="Crits-Christoph A."/>
            <person name="Burstein D."/>
            <person name="Anantharaman K."/>
            <person name="Lane K.R."/>
            <person name="Thomas B.C."/>
            <person name="Pan C."/>
            <person name="Northen T.R."/>
            <person name="Banfield J.F."/>
        </authorList>
    </citation>
    <scope>NUCLEOTIDE SEQUENCE [LARGE SCALE GENOMIC DNA]</scope>
    <source>
        <strain evidence="1">NP_6</strain>
    </source>
</reference>